<proteinExistence type="predicted"/>
<dbReference type="RefSeq" id="WP_334316115.1">
    <property type="nucleotide sequence ID" value="NZ_CP065938.1"/>
</dbReference>
<evidence type="ECO:0000256" key="2">
    <source>
        <dbReference type="ARBA" id="ARBA00022679"/>
    </source>
</evidence>
<keyword evidence="4" id="KW-1185">Reference proteome</keyword>
<gene>
    <name evidence="3" type="ORF">JBF11_04110</name>
</gene>
<dbReference type="EMBL" id="CP065938">
    <property type="protein sequence ID" value="UWX06503.1"/>
    <property type="molecule type" value="Genomic_DNA"/>
</dbReference>
<dbReference type="InterPro" id="IPR002201">
    <property type="entry name" value="Glyco_trans_9"/>
</dbReference>
<dbReference type="Proteomes" id="UP001058120">
    <property type="component" value="Chromosome"/>
</dbReference>
<organism evidence="3 4">
    <name type="scientific">Taurinivorans muris</name>
    <dbReference type="NCBI Taxonomy" id="2787751"/>
    <lineage>
        <taxon>Bacteria</taxon>
        <taxon>Pseudomonadati</taxon>
        <taxon>Thermodesulfobacteriota</taxon>
        <taxon>Desulfovibrionia</taxon>
        <taxon>Desulfovibrionales</taxon>
        <taxon>Desulfovibrionaceae</taxon>
        <taxon>Taurinivorans</taxon>
    </lineage>
</organism>
<dbReference type="InterPro" id="IPR051199">
    <property type="entry name" value="LPS_LOS_Heptosyltrfase"/>
</dbReference>
<dbReference type="CDD" id="cd03789">
    <property type="entry name" value="GT9_LPS_heptosyltransferase"/>
    <property type="match status" value="1"/>
</dbReference>
<evidence type="ECO:0000313" key="3">
    <source>
        <dbReference type="EMBL" id="UWX06503.1"/>
    </source>
</evidence>
<dbReference type="SUPFAM" id="SSF53756">
    <property type="entry name" value="UDP-Glycosyltransferase/glycogen phosphorylase"/>
    <property type="match status" value="1"/>
</dbReference>
<keyword evidence="2" id="KW-0808">Transferase</keyword>
<evidence type="ECO:0000256" key="1">
    <source>
        <dbReference type="ARBA" id="ARBA00022676"/>
    </source>
</evidence>
<sequence length="427" mass="48825">MEKYLVIQLARFGDIIQSKRLLLALMLEGEVTLLIDNSLINLAKLMYPTIRCIGINASNSDSRTVWSENLKIFNFLQQEQFDTVYPLNHSPLCQAISTLFEPDRLIGYSRHGGYSRQSNWVRMAFRWLGNRKKTPINLVDFWAMFAQTPYPAHLVNPKAQGKGYGLGVVLSGQNARRSLSPEYYAKIIPVVFQRLQNSNNLKEKTIFFLGTQKEENFAKKLLFSLPKHLHPHIQNLAGKTSFQDLQEILSNLELLLSPDTGTAHFAGHLGTPVEGFYLSSAHVFETGPYGEGHTVWQANLPCSPCGEFQACKSMDKNEPNCLTAFNNPHFLYHLLHKEFTEQSLASKHLQSVIPYFSSFTDNNHFTTFLTWQSPLRLPQDIQRQKERNILENYCAATKNTAQDIQLHNIEDNAIYAETDWIFPQNRP</sequence>
<protein>
    <submittedName>
        <fullName evidence="3">Glycosyltransferase family 9 protein</fullName>
    </submittedName>
</protein>
<dbReference type="Pfam" id="PF01075">
    <property type="entry name" value="Glyco_transf_9"/>
    <property type="match status" value="1"/>
</dbReference>
<evidence type="ECO:0000313" key="4">
    <source>
        <dbReference type="Proteomes" id="UP001058120"/>
    </source>
</evidence>
<dbReference type="Gene3D" id="3.40.50.2000">
    <property type="entry name" value="Glycogen Phosphorylase B"/>
    <property type="match status" value="2"/>
</dbReference>
<dbReference type="PANTHER" id="PTHR30160:SF7">
    <property type="entry name" value="ADP-HEPTOSE--LPS HEPTOSYLTRANSFERASE 2"/>
    <property type="match status" value="1"/>
</dbReference>
<keyword evidence="1" id="KW-0328">Glycosyltransferase</keyword>
<accession>A0ABY5Y5M0</accession>
<reference evidence="3" key="1">
    <citation type="submission" date="2020-12" db="EMBL/GenBank/DDBJ databases">
        <title>Taurinivorans muris gen. nov., sp. nov., fundamental and realized metabolic niche of a ubiquitous sulfidogenic bacterium in the murine intestine.</title>
        <authorList>
            <person name="Ye H."/>
            <person name="Hanson B.T."/>
            <person name="Loy A."/>
        </authorList>
    </citation>
    <scope>NUCLEOTIDE SEQUENCE</scope>
    <source>
        <strain evidence="3">LT0009</strain>
    </source>
</reference>
<dbReference type="PANTHER" id="PTHR30160">
    <property type="entry name" value="TETRAACYLDISACCHARIDE 4'-KINASE-RELATED"/>
    <property type="match status" value="1"/>
</dbReference>
<name>A0ABY5Y5M0_9BACT</name>